<keyword evidence="8" id="KW-1185">Reference proteome</keyword>
<feature type="transmembrane region" description="Helical" evidence="5">
    <location>
        <begin position="181"/>
        <end position="201"/>
    </location>
</feature>
<dbReference type="Pfam" id="PF04932">
    <property type="entry name" value="Wzy_C"/>
    <property type="match status" value="1"/>
</dbReference>
<dbReference type="GO" id="GO:0016874">
    <property type="term" value="F:ligase activity"/>
    <property type="evidence" value="ECO:0007669"/>
    <property type="project" value="UniProtKB-KW"/>
</dbReference>
<feature type="transmembrane region" description="Helical" evidence="5">
    <location>
        <begin position="65"/>
        <end position="83"/>
    </location>
</feature>
<evidence type="ECO:0000259" key="6">
    <source>
        <dbReference type="Pfam" id="PF04932"/>
    </source>
</evidence>
<evidence type="ECO:0000256" key="4">
    <source>
        <dbReference type="ARBA" id="ARBA00023136"/>
    </source>
</evidence>
<organism evidence="7 8">
    <name type="scientific">Clostridium saudiense</name>
    <dbReference type="NCBI Taxonomy" id="1414720"/>
    <lineage>
        <taxon>Bacteria</taxon>
        <taxon>Bacillati</taxon>
        <taxon>Bacillota</taxon>
        <taxon>Clostridia</taxon>
        <taxon>Eubacteriales</taxon>
        <taxon>Clostridiaceae</taxon>
        <taxon>Clostridium</taxon>
    </lineage>
</organism>
<keyword evidence="7" id="KW-0436">Ligase</keyword>
<feature type="transmembrane region" description="Helical" evidence="5">
    <location>
        <begin position="36"/>
        <end position="53"/>
    </location>
</feature>
<evidence type="ECO:0000313" key="8">
    <source>
        <dbReference type="Proteomes" id="UP000767334"/>
    </source>
</evidence>
<evidence type="ECO:0000256" key="3">
    <source>
        <dbReference type="ARBA" id="ARBA00022989"/>
    </source>
</evidence>
<feature type="transmembrane region" description="Helical" evidence="5">
    <location>
        <begin position="206"/>
        <end position="222"/>
    </location>
</feature>
<evidence type="ECO:0000256" key="2">
    <source>
        <dbReference type="ARBA" id="ARBA00022692"/>
    </source>
</evidence>
<keyword evidence="4 5" id="KW-0472">Membrane</keyword>
<feature type="transmembrane region" description="Helical" evidence="5">
    <location>
        <begin position="228"/>
        <end position="245"/>
    </location>
</feature>
<feature type="domain" description="O-antigen ligase-related" evidence="6">
    <location>
        <begin position="213"/>
        <end position="375"/>
    </location>
</feature>
<evidence type="ECO:0000256" key="1">
    <source>
        <dbReference type="ARBA" id="ARBA00004141"/>
    </source>
</evidence>
<feature type="transmembrane region" description="Helical" evidence="5">
    <location>
        <begin position="124"/>
        <end position="147"/>
    </location>
</feature>
<keyword evidence="2 5" id="KW-0812">Transmembrane</keyword>
<evidence type="ECO:0000256" key="5">
    <source>
        <dbReference type="SAM" id="Phobius"/>
    </source>
</evidence>
<comment type="subcellular location">
    <subcellularLocation>
        <location evidence="1">Membrane</location>
        <topology evidence="1">Multi-pass membrane protein</topology>
    </subcellularLocation>
</comment>
<sequence length="442" mass="50075">MENKKDTIRNIFNIVTALIFIEFVLGGLGHILGLPIRKGLFAVGIVFSVYMIFRERIRVERKFLIPIIVVCIYIAYGSVIGLINGNSLGDIFSDVNSFLGILYILLLIAYIKGRSENINKLLNIFVNCATIVSIITIILFVVSRIYLPNNLEIIVAYNNLNTKLQYGLISGLVLSNNYARVYLYNGIFMQLAVAIMFIKLFNKEKNIFGIVKLAILLIGIYVSNTRGFWLGTVGVVVLSFAYYLWRVKKYRLTIKNVLISIIPLILVAVIIPKTIVAVSPEQNLPDSAGSIKDRIESIGDFENDESNKVRAIQLRFLVDKIKEKPVLGWGFGSHIYEYPQYMKENGLQGVNSSSFELYYVELVFKTGIIGVLIFFGYLIYNFVKLMLILFKKGLRERDEQMLVGWTIGTMSILASSITNPYIAGLSVFFVLVMEVYLIQLYD</sequence>
<feature type="transmembrane region" description="Helical" evidence="5">
    <location>
        <begin position="357"/>
        <end position="380"/>
    </location>
</feature>
<dbReference type="EMBL" id="JACJLL010000031">
    <property type="protein sequence ID" value="MBM6819035.1"/>
    <property type="molecule type" value="Genomic_DNA"/>
</dbReference>
<feature type="transmembrane region" description="Helical" evidence="5">
    <location>
        <begin position="257"/>
        <end position="278"/>
    </location>
</feature>
<dbReference type="InterPro" id="IPR051533">
    <property type="entry name" value="WaaL-like"/>
</dbReference>
<dbReference type="PANTHER" id="PTHR37422:SF13">
    <property type="entry name" value="LIPOPOLYSACCHARIDE BIOSYNTHESIS PROTEIN PA4999-RELATED"/>
    <property type="match status" value="1"/>
</dbReference>
<dbReference type="Proteomes" id="UP000767334">
    <property type="component" value="Unassembled WGS sequence"/>
</dbReference>
<reference evidence="7 8" key="1">
    <citation type="journal article" date="2021" name="Sci. Rep.">
        <title>The distribution of antibiotic resistance genes in chicken gut microbiota commensals.</title>
        <authorList>
            <person name="Juricova H."/>
            <person name="Matiasovicova J."/>
            <person name="Kubasova T."/>
            <person name="Cejkova D."/>
            <person name="Rychlik I."/>
        </authorList>
    </citation>
    <scope>NUCLEOTIDE SEQUENCE [LARGE SCALE GENOMIC DNA]</scope>
    <source>
        <strain evidence="7 8">An435</strain>
    </source>
</reference>
<feature type="transmembrane region" description="Helical" evidence="5">
    <location>
        <begin position="12"/>
        <end position="30"/>
    </location>
</feature>
<name>A0ABS2FEP5_9CLOT</name>
<dbReference type="InterPro" id="IPR007016">
    <property type="entry name" value="O-antigen_ligase-rel_domated"/>
</dbReference>
<feature type="transmembrane region" description="Helical" evidence="5">
    <location>
        <begin position="95"/>
        <end position="112"/>
    </location>
</feature>
<dbReference type="PANTHER" id="PTHR37422">
    <property type="entry name" value="TEICHURONIC ACID BIOSYNTHESIS PROTEIN TUAE"/>
    <property type="match status" value="1"/>
</dbReference>
<dbReference type="RefSeq" id="WP_204572118.1">
    <property type="nucleotide sequence ID" value="NZ_JACJLL010000031.1"/>
</dbReference>
<gene>
    <name evidence="7" type="ORF">H6A19_06735</name>
</gene>
<protein>
    <submittedName>
        <fullName evidence="7">O-antigen ligase family protein</fullName>
    </submittedName>
</protein>
<evidence type="ECO:0000313" key="7">
    <source>
        <dbReference type="EMBL" id="MBM6819035.1"/>
    </source>
</evidence>
<proteinExistence type="predicted"/>
<keyword evidence="3 5" id="KW-1133">Transmembrane helix</keyword>
<accession>A0ABS2FEP5</accession>
<comment type="caution">
    <text evidence="7">The sequence shown here is derived from an EMBL/GenBank/DDBJ whole genome shotgun (WGS) entry which is preliminary data.</text>
</comment>